<dbReference type="InterPro" id="IPR036737">
    <property type="entry name" value="OmpA-like_sf"/>
</dbReference>
<dbReference type="Pfam" id="PF00691">
    <property type="entry name" value="OmpA"/>
    <property type="match status" value="1"/>
</dbReference>
<protein>
    <submittedName>
        <fullName evidence="4">OmpA family protein</fullName>
    </submittedName>
</protein>
<feature type="domain" description="OmpA-like" evidence="3">
    <location>
        <begin position="332"/>
        <end position="421"/>
    </location>
</feature>
<dbReference type="KEGG" id="aup:AsAng_0010290"/>
<feature type="compositionally biased region" description="Basic and acidic residues" evidence="1">
    <location>
        <begin position="468"/>
        <end position="485"/>
    </location>
</feature>
<evidence type="ECO:0000313" key="5">
    <source>
        <dbReference type="Proteomes" id="UP001060919"/>
    </source>
</evidence>
<evidence type="ECO:0000256" key="1">
    <source>
        <dbReference type="SAM" id="MobiDB-lite"/>
    </source>
</evidence>
<feature type="transmembrane region" description="Helical" evidence="2">
    <location>
        <begin position="7"/>
        <end position="27"/>
    </location>
</feature>
<evidence type="ECO:0000256" key="2">
    <source>
        <dbReference type="SAM" id="Phobius"/>
    </source>
</evidence>
<evidence type="ECO:0000313" key="4">
    <source>
        <dbReference type="EMBL" id="BDS10321.1"/>
    </source>
</evidence>
<accession>A0A915YC34</accession>
<organism evidence="4 5">
    <name type="scientific">Aureispira anguillae</name>
    <dbReference type="NCBI Taxonomy" id="2864201"/>
    <lineage>
        <taxon>Bacteria</taxon>
        <taxon>Pseudomonadati</taxon>
        <taxon>Bacteroidota</taxon>
        <taxon>Saprospiria</taxon>
        <taxon>Saprospirales</taxon>
        <taxon>Saprospiraceae</taxon>
        <taxon>Aureispira</taxon>
    </lineage>
</organism>
<feature type="region of interest" description="Disordered" evidence="1">
    <location>
        <begin position="447"/>
        <end position="485"/>
    </location>
</feature>
<dbReference type="Proteomes" id="UP001060919">
    <property type="component" value="Chromosome"/>
</dbReference>
<keyword evidence="2" id="KW-0812">Transmembrane</keyword>
<dbReference type="SUPFAM" id="SSF103088">
    <property type="entry name" value="OmpA-like"/>
    <property type="match status" value="3"/>
</dbReference>
<dbReference type="InterPro" id="IPR050330">
    <property type="entry name" value="Bact_OuterMem_StrucFunc"/>
</dbReference>
<evidence type="ECO:0000259" key="3">
    <source>
        <dbReference type="Pfam" id="PF00691"/>
    </source>
</evidence>
<dbReference type="PANTHER" id="PTHR30329">
    <property type="entry name" value="STATOR ELEMENT OF FLAGELLAR MOTOR COMPLEX"/>
    <property type="match status" value="1"/>
</dbReference>
<dbReference type="RefSeq" id="WP_264791643.1">
    <property type="nucleotide sequence ID" value="NZ_AP026867.1"/>
</dbReference>
<dbReference type="PANTHER" id="PTHR30329:SF21">
    <property type="entry name" value="LIPOPROTEIN YIAD-RELATED"/>
    <property type="match status" value="1"/>
</dbReference>
<dbReference type="InterPro" id="IPR006665">
    <property type="entry name" value="OmpA-like"/>
</dbReference>
<dbReference type="Gene3D" id="3.30.1330.60">
    <property type="entry name" value="OmpA-like domain"/>
    <property type="match status" value="3"/>
</dbReference>
<proteinExistence type="predicted"/>
<keyword evidence="5" id="KW-1185">Reference proteome</keyword>
<gene>
    <name evidence="4" type="ORF">AsAng_0010290</name>
</gene>
<sequence length="485" mass="54644">MQRRNSLYALITATGLAAWIATGSYLFSENCCDTSIDSYDGTIGGTMLIEDGNTFRLQTKKTIIFPKNSAKPILYEEVSKNLIEIVRYIKSNPIKKVTIMGLFLEDESGGAKLGRERADSIRQLFINAGTPEYQIEIEAGQRNDLTQDVKNEAVFGAIDFIFHCIAPFEVNDISSSFKMEVANNLVFNYSSSSLLLELPADIKQALIDLATYLNDQPSRKLILTGYNHPDELNKTTLVNLGLARANYVRNLLVNLGADGQQIEIKGIADERLAVFESDLYQQFLPNAMGFEFDVLPIRSKKSLSRKISKIESDFKEMQVFRFKDFGEDKHKIIINDKLKTYMNDLILYLSINKKAKIYCVGHSNKLATKESSALKGTERAQYVRDFLINHGILAERIEITTAADSHPLGEETTKYGQQINRRVDLFISYDGTKPRLYALPPISAEQKKLTTKKKVQQDSPKVSSTIDSNKRGEIPSIREEKNDSL</sequence>
<name>A0A915YC34_9BACT</name>
<reference evidence="4" key="1">
    <citation type="submission" date="2022-09" db="EMBL/GenBank/DDBJ databases">
        <title>Aureispira anguillicida sp. nov., isolated from Leptocephalus of Japanese eel Anguilla japonica.</title>
        <authorList>
            <person name="Yuasa K."/>
            <person name="Mekata T."/>
            <person name="Ikunari K."/>
        </authorList>
    </citation>
    <scope>NUCLEOTIDE SEQUENCE</scope>
    <source>
        <strain evidence="4">EL160426</strain>
    </source>
</reference>
<keyword evidence="2" id="KW-0472">Membrane</keyword>
<dbReference type="EMBL" id="AP026867">
    <property type="protein sequence ID" value="BDS10321.1"/>
    <property type="molecule type" value="Genomic_DNA"/>
</dbReference>
<feature type="compositionally biased region" description="Polar residues" evidence="1">
    <location>
        <begin position="457"/>
        <end position="467"/>
    </location>
</feature>
<dbReference type="AlphaFoldDB" id="A0A915YC34"/>
<keyword evidence="2" id="KW-1133">Transmembrane helix</keyword>